<dbReference type="OrthoDB" id="1927826at2759"/>
<dbReference type="SMART" id="SM00256">
    <property type="entry name" value="FBOX"/>
    <property type="match status" value="1"/>
</dbReference>
<feature type="domain" description="F-box" evidence="1">
    <location>
        <begin position="7"/>
        <end position="53"/>
    </location>
</feature>
<dbReference type="SUPFAM" id="SSF81383">
    <property type="entry name" value="F-box domain"/>
    <property type="match status" value="1"/>
</dbReference>
<dbReference type="InterPro" id="IPR036047">
    <property type="entry name" value="F-box-like_dom_sf"/>
</dbReference>
<protein>
    <recommendedName>
        <fullName evidence="1">F-box domain-containing protein</fullName>
    </recommendedName>
</protein>
<dbReference type="Proteomes" id="UP000796880">
    <property type="component" value="Unassembled WGS sequence"/>
</dbReference>
<gene>
    <name evidence="2" type="ORF">FNV43_RR02302</name>
</gene>
<dbReference type="PROSITE" id="PS50181">
    <property type="entry name" value="FBOX"/>
    <property type="match status" value="1"/>
</dbReference>
<dbReference type="Gene3D" id="1.20.1280.50">
    <property type="match status" value="1"/>
</dbReference>
<evidence type="ECO:0000259" key="1">
    <source>
        <dbReference type="PROSITE" id="PS50181"/>
    </source>
</evidence>
<evidence type="ECO:0000313" key="2">
    <source>
        <dbReference type="EMBL" id="KAF3457644.1"/>
    </source>
</evidence>
<dbReference type="InterPro" id="IPR001810">
    <property type="entry name" value="F-box_dom"/>
</dbReference>
<proteinExistence type="predicted"/>
<evidence type="ECO:0000313" key="3">
    <source>
        <dbReference type="Proteomes" id="UP000796880"/>
    </source>
</evidence>
<organism evidence="2 3">
    <name type="scientific">Rhamnella rubrinervis</name>
    <dbReference type="NCBI Taxonomy" id="2594499"/>
    <lineage>
        <taxon>Eukaryota</taxon>
        <taxon>Viridiplantae</taxon>
        <taxon>Streptophyta</taxon>
        <taxon>Embryophyta</taxon>
        <taxon>Tracheophyta</taxon>
        <taxon>Spermatophyta</taxon>
        <taxon>Magnoliopsida</taxon>
        <taxon>eudicotyledons</taxon>
        <taxon>Gunneridae</taxon>
        <taxon>Pentapetalae</taxon>
        <taxon>rosids</taxon>
        <taxon>fabids</taxon>
        <taxon>Rosales</taxon>
        <taxon>Rhamnaceae</taxon>
        <taxon>rhamnoid group</taxon>
        <taxon>Rhamneae</taxon>
        <taxon>Rhamnella</taxon>
    </lineage>
</organism>
<dbReference type="CDD" id="cd22162">
    <property type="entry name" value="F-box_AtSKIP3-like"/>
    <property type="match status" value="1"/>
</dbReference>
<dbReference type="PANTHER" id="PTHR32278:SF111">
    <property type="entry name" value="F-BOX PROTEIN PP2-B12-RELATED"/>
    <property type="match status" value="1"/>
</dbReference>
<name>A0A8K0HSF7_9ROSA</name>
<comment type="caution">
    <text evidence="2">The sequence shown here is derived from an EMBL/GenBank/DDBJ whole genome shotgun (WGS) entry which is preliminary data.</text>
</comment>
<dbReference type="InterPro" id="IPR025886">
    <property type="entry name" value="PP2-like"/>
</dbReference>
<dbReference type="EMBL" id="VOIH02000001">
    <property type="protein sequence ID" value="KAF3457644.1"/>
    <property type="molecule type" value="Genomic_DNA"/>
</dbReference>
<dbReference type="AlphaFoldDB" id="A0A8K0HSF7"/>
<dbReference type="Pfam" id="PF14299">
    <property type="entry name" value="PP2"/>
    <property type="match status" value="1"/>
</dbReference>
<sequence>MEERGLELGIWDLPAECISHIFSLTSPRDACRCSAVSSKFCLAAKSDAAWERFLPSNWEDTILRSVSPSFALEKISGKISYMLGPEDLLQLRGRIQAQLSTNTAYAAYLVYVPRFAGIEYPPLKVSVRFVGEGVEIEVDEVGTNAYLLTTIFTPEDDGYSYWNRSDKWMEIEMGEFFIGQDDVHEVEMRLWEIGEYDVIQASGLDVQGIEIRPKRGQNE</sequence>
<keyword evidence="3" id="KW-1185">Reference proteome</keyword>
<accession>A0A8K0HSF7</accession>
<dbReference type="Pfam" id="PF12937">
    <property type="entry name" value="F-box-like"/>
    <property type="match status" value="1"/>
</dbReference>
<reference evidence="2" key="1">
    <citation type="submission" date="2020-03" db="EMBL/GenBank/DDBJ databases">
        <title>A high-quality chromosome-level genome assembly of a woody plant with both climbing and erect habits, Rhamnella rubrinervis.</title>
        <authorList>
            <person name="Lu Z."/>
            <person name="Yang Y."/>
            <person name="Zhu X."/>
            <person name="Sun Y."/>
        </authorList>
    </citation>
    <scope>NUCLEOTIDE SEQUENCE</scope>
    <source>
        <strain evidence="2">BYM</strain>
        <tissue evidence="2">Leaf</tissue>
    </source>
</reference>
<dbReference type="PANTHER" id="PTHR32278">
    <property type="entry name" value="F-BOX DOMAIN-CONTAINING PROTEIN"/>
    <property type="match status" value="1"/>
</dbReference>